<keyword evidence="6" id="KW-1185">Reference proteome</keyword>
<dbReference type="PRINTS" id="PR00038">
    <property type="entry name" value="HTHLUXR"/>
</dbReference>
<evidence type="ECO:0000313" key="5">
    <source>
        <dbReference type="EMBL" id="ODG93987.1"/>
    </source>
</evidence>
<accession>A0ABX2ZZK6</accession>
<dbReference type="InterPro" id="IPR000792">
    <property type="entry name" value="Tscrpt_reg_LuxR_C"/>
</dbReference>
<evidence type="ECO:0000256" key="2">
    <source>
        <dbReference type="ARBA" id="ARBA00023125"/>
    </source>
</evidence>
<dbReference type="PANTHER" id="PTHR44688:SF16">
    <property type="entry name" value="DNA-BINDING TRANSCRIPTIONAL ACTIVATOR DEVR_DOSR"/>
    <property type="match status" value="1"/>
</dbReference>
<reference evidence="5 6" key="1">
    <citation type="submission" date="2016-07" db="EMBL/GenBank/DDBJ databases">
        <authorList>
            <person name="Townsley L."/>
            <person name="Shank E.A."/>
        </authorList>
    </citation>
    <scope>NUCLEOTIDE SEQUENCE [LARGE SCALE GENOMIC DNA]</scope>
    <source>
        <strain evidence="5 6">CH01</strain>
    </source>
</reference>
<dbReference type="RefSeq" id="WP_069032164.1">
    <property type="nucleotide sequence ID" value="NZ_MDKC01000001.1"/>
</dbReference>
<evidence type="ECO:0000256" key="3">
    <source>
        <dbReference type="ARBA" id="ARBA00023163"/>
    </source>
</evidence>
<proteinExistence type="predicted"/>
<sequence>MFTYNEFNHHENKTFIFVENTLFVSGICTILVHHNLDARKIDFHEINTNDLNESFFICHVKNEEMEEKSQLLKLIDKNINIVIIKNNIDYNEIESLMKIGVNGICLTDIDEQYLLHIVRQVQNGQFFLDSRLTNLIIQENKRMLENGNKKKELDYEAMNNLLTKREIEILQLLAQGFSNIQIGSELFISSKTVKNHVSNIIQKLQVSDRLNAVISAIKNNWISFD</sequence>
<dbReference type="SUPFAM" id="SSF46894">
    <property type="entry name" value="C-terminal effector domain of the bipartite response regulators"/>
    <property type="match status" value="1"/>
</dbReference>
<dbReference type="SMART" id="SM00421">
    <property type="entry name" value="HTH_LUXR"/>
    <property type="match status" value="1"/>
</dbReference>
<feature type="domain" description="HTH luxR-type" evidence="4">
    <location>
        <begin position="155"/>
        <end position="220"/>
    </location>
</feature>
<keyword evidence="1" id="KW-0805">Transcription regulation</keyword>
<evidence type="ECO:0000256" key="1">
    <source>
        <dbReference type="ARBA" id="ARBA00023015"/>
    </source>
</evidence>
<evidence type="ECO:0000259" key="4">
    <source>
        <dbReference type="PROSITE" id="PS50043"/>
    </source>
</evidence>
<name>A0ABX2ZZK6_9BACI</name>
<dbReference type="CDD" id="cd06170">
    <property type="entry name" value="LuxR_C_like"/>
    <property type="match status" value="1"/>
</dbReference>
<keyword evidence="2" id="KW-0238">DNA-binding</keyword>
<evidence type="ECO:0000313" key="6">
    <source>
        <dbReference type="Proteomes" id="UP000094580"/>
    </source>
</evidence>
<comment type="caution">
    <text evidence="5">The sequence shown here is derived from an EMBL/GenBank/DDBJ whole genome shotgun (WGS) entry which is preliminary data.</text>
</comment>
<gene>
    <name evidence="5" type="ORF">BED47_02110</name>
</gene>
<organism evidence="5 6">
    <name type="scientific">Gottfriedia luciferensis</name>
    <dbReference type="NCBI Taxonomy" id="178774"/>
    <lineage>
        <taxon>Bacteria</taxon>
        <taxon>Bacillati</taxon>
        <taxon>Bacillota</taxon>
        <taxon>Bacilli</taxon>
        <taxon>Bacillales</taxon>
        <taxon>Bacillaceae</taxon>
        <taxon>Gottfriedia</taxon>
    </lineage>
</organism>
<dbReference type="PROSITE" id="PS50043">
    <property type="entry name" value="HTH_LUXR_2"/>
    <property type="match status" value="1"/>
</dbReference>
<dbReference type="Gene3D" id="3.40.50.2300">
    <property type="match status" value="1"/>
</dbReference>
<protein>
    <recommendedName>
        <fullName evidence="4">HTH luxR-type domain-containing protein</fullName>
    </recommendedName>
</protein>
<dbReference type="PANTHER" id="PTHR44688">
    <property type="entry name" value="DNA-BINDING TRANSCRIPTIONAL ACTIVATOR DEVR_DOSR"/>
    <property type="match status" value="1"/>
</dbReference>
<dbReference type="Pfam" id="PF00196">
    <property type="entry name" value="GerE"/>
    <property type="match status" value="1"/>
</dbReference>
<keyword evidence="3" id="KW-0804">Transcription</keyword>
<dbReference type="InterPro" id="IPR016032">
    <property type="entry name" value="Sig_transdc_resp-reg_C-effctor"/>
</dbReference>
<dbReference type="EMBL" id="MDKC01000001">
    <property type="protein sequence ID" value="ODG93987.1"/>
    <property type="molecule type" value="Genomic_DNA"/>
</dbReference>
<dbReference type="PROSITE" id="PS00622">
    <property type="entry name" value="HTH_LUXR_1"/>
    <property type="match status" value="1"/>
</dbReference>
<dbReference type="Proteomes" id="UP000094580">
    <property type="component" value="Unassembled WGS sequence"/>
</dbReference>